<comment type="caution">
    <text evidence="1">The sequence shown here is derived from an EMBL/GenBank/DDBJ whole genome shotgun (WGS) entry which is preliminary data.</text>
</comment>
<evidence type="ECO:0000313" key="2">
    <source>
        <dbReference type="Proteomes" id="UP000499080"/>
    </source>
</evidence>
<dbReference type="Proteomes" id="UP000499080">
    <property type="component" value="Unassembled WGS sequence"/>
</dbReference>
<dbReference type="AlphaFoldDB" id="A0A4Y2X0P0"/>
<accession>A0A4Y2X0P0</accession>
<organism evidence="1 2">
    <name type="scientific">Araneus ventricosus</name>
    <name type="common">Orbweaver spider</name>
    <name type="synonym">Epeira ventricosa</name>
    <dbReference type="NCBI Taxonomy" id="182803"/>
    <lineage>
        <taxon>Eukaryota</taxon>
        <taxon>Metazoa</taxon>
        <taxon>Ecdysozoa</taxon>
        <taxon>Arthropoda</taxon>
        <taxon>Chelicerata</taxon>
        <taxon>Arachnida</taxon>
        <taxon>Araneae</taxon>
        <taxon>Araneomorphae</taxon>
        <taxon>Entelegynae</taxon>
        <taxon>Araneoidea</taxon>
        <taxon>Araneidae</taxon>
        <taxon>Araneus</taxon>
    </lineage>
</organism>
<keyword evidence="2" id="KW-1185">Reference proteome</keyword>
<proteinExistence type="predicted"/>
<reference evidence="1 2" key="1">
    <citation type="journal article" date="2019" name="Sci. Rep.">
        <title>Orb-weaving spider Araneus ventricosus genome elucidates the spidroin gene catalogue.</title>
        <authorList>
            <person name="Kono N."/>
            <person name="Nakamura H."/>
            <person name="Ohtoshi R."/>
            <person name="Moran D.A.P."/>
            <person name="Shinohara A."/>
            <person name="Yoshida Y."/>
            <person name="Fujiwara M."/>
            <person name="Mori M."/>
            <person name="Tomita M."/>
            <person name="Arakawa K."/>
        </authorList>
    </citation>
    <scope>NUCLEOTIDE SEQUENCE [LARGE SCALE GENOMIC DNA]</scope>
</reference>
<gene>
    <name evidence="1" type="ORF">AVEN_233988_1</name>
</gene>
<protein>
    <submittedName>
        <fullName evidence="1">Uncharacterized protein</fullName>
    </submittedName>
</protein>
<sequence>MLDLGNSRIVVNAITRRITDQPGQCNRRANRFDGIKSVCNQQLVKFSRFIFDRDRRDAIINNVTRSTPFTSYFARDGNEIATAVSCL</sequence>
<dbReference type="EMBL" id="BGPR01068935">
    <property type="protein sequence ID" value="GBO42708.1"/>
    <property type="molecule type" value="Genomic_DNA"/>
</dbReference>
<feature type="non-terminal residue" evidence="1">
    <location>
        <position position="87"/>
    </location>
</feature>
<evidence type="ECO:0000313" key="1">
    <source>
        <dbReference type="EMBL" id="GBO42708.1"/>
    </source>
</evidence>
<name>A0A4Y2X0P0_ARAVE</name>